<dbReference type="EMBL" id="KL198022">
    <property type="protein sequence ID" value="KDQ17834.1"/>
    <property type="molecule type" value="Genomic_DNA"/>
</dbReference>
<name>A0A067MQL3_BOTB1</name>
<dbReference type="OrthoDB" id="3264586at2759"/>
<dbReference type="HOGENOM" id="CLU_1209652_0_0_1"/>
<protein>
    <submittedName>
        <fullName evidence="1">Uncharacterized protein</fullName>
    </submittedName>
</protein>
<dbReference type="Proteomes" id="UP000027195">
    <property type="component" value="Unassembled WGS sequence"/>
</dbReference>
<evidence type="ECO:0000313" key="1">
    <source>
        <dbReference type="EMBL" id="KDQ17834.1"/>
    </source>
</evidence>
<dbReference type="AlphaFoldDB" id="A0A067MQL3"/>
<dbReference type="InParanoid" id="A0A067MQL3"/>
<sequence>MPRKTPGLFDLHYSWTVPSAPRAQTTPFLVRSANLNGAAKSAVKHNALLAEASIDMEEEIEEVEDDDPTQIIAIMKALKTHQASKSVSGTVALQSKTSALIDNARTRADTLKSECGAVLDETQAEIARLRSSQLETDFAHVAKLFGNRTKTVNDLFHLYGPSLSALSQSRNVEVEAISELLTSFPQTRERSRKRLMKLAQKDLAEGIENQKLATDAQEYIKHFQALCRA</sequence>
<organism evidence="1 2">
    <name type="scientific">Botryobasidium botryosum (strain FD-172 SS1)</name>
    <dbReference type="NCBI Taxonomy" id="930990"/>
    <lineage>
        <taxon>Eukaryota</taxon>
        <taxon>Fungi</taxon>
        <taxon>Dikarya</taxon>
        <taxon>Basidiomycota</taxon>
        <taxon>Agaricomycotina</taxon>
        <taxon>Agaricomycetes</taxon>
        <taxon>Cantharellales</taxon>
        <taxon>Botryobasidiaceae</taxon>
        <taxon>Botryobasidium</taxon>
    </lineage>
</organism>
<evidence type="ECO:0000313" key="2">
    <source>
        <dbReference type="Proteomes" id="UP000027195"/>
    </source>
</evidence>
<accession>A0A067MQL3</accession>
<gene>
    <name evidence="1" type="ORF">BOTBODRAFT_171548</name>
</gene>
<proteinExistence type="predicted"/>
<keyword evidence="2" id="KW-1185">Reference proteome</keyword>
<reference evidence="2" key="1">
    <citation type="journal article" date="2014" name="Proc. Natl. Acad. Sci. U.S.A.">
        <title>Extensive sampling of basidiomycete genomes demonstrates inadequacy of the white-rot/brown-rot paradigm for wood decay fungi.</title>
        <authorList>
            <person name="Riley R."/>
            <person name="Salamov A.A."/>
            <person name="Brown D.W."/>
            <person name="Nagy L.G."/>
            <person name="Floudas D."/>
            <person name="Held B.W."/>
            <person name="Levasseur A."/>
            <person name="Lombard V."/>
            <person name="Morin E."/>
            <person name="Otillar R."/>
            <person name="Lindquist E.A."/>
            <person name="Sun H."/>
            <person name="LaButti K.M."/>
            <person name="Schmutz J."/>
            <person name="Jabbour D."/>
            <person name="Luo H."/>
            <person name="Baker S.E."/>
            <person name="Pisabarro A.G."/>
            <person name="Walton J.D."/>
            <person name="Blanchette R.A."/>
            <person name="Henrissat B."/>
            <person name="Martin F."/>
            <person name="Cullen D."/>
            <person name="Hibbett D.S."/>
            <person name="Grigoriev I.V."/>
        </authorList>
    </citation>
    <scope>NUCLEOTIDE SEQUENCE [LARGE SCALE GENOMIC DNA]</scope>
    <source>
        <strain evidence="2">FD-172 SS1</strain>
    </source>
</reference>